<protein>
    <submittedName>
        <fullName evidence="1">S2-RNase</fullName>
    </submittedName>
</protein>
<accession>A0A5N5HUL2</accession>
<name>A0A5N5HUL2_9ROSA</name>
<dbReference type="EMBL" id="SMOL01000143">
    <property type="protein sequence ID" value="KAB2631228.1"/>
    <property type="molecule type" value="Genomic_DNA"/>
</dbReference>
<comment type="caution">
    <text evidence="1">The sequence shown here is derived from an EMBL/GenBank/DDBJ whole genome shotgun (WGS) entry which is preliminary data.</text>
</comment>
<gene>
    <name evidence="1" type="ORF">D8674_008747</name>
</gene>
<evidence type="ECO:0000313" key="1">
    <source>
        <dbReference type="EMBL" id="KAB2631228.1"/>
    </source>
</evidence>
<dbReference type="AlphaFoldDB" id="A0A5N5HUL2"/>
<reference evidence="1 2" key="1">
    <citation type="submission" date="2019-09" db="EMBL/GenBank/DDBJ databases">
        <authorList>
            <person name="Ou C."/>
        </authorList>
    </citation>
    <scope>NUCLEOTIDE SEQUENCE [LARGE SCALE GENOMIC DNA]</scope>
    <source>
        <strain evidence="1">S2</strain>
        <tissue evidence="1">Leaf</tissue>
    </source>
</reference>
<reference evidence="2" key="2">
    <citation type="submission" date="2019-10" db="EMBL/GenBank/DDBJ databases">
        <title>A de novo genome assembly of a pear dwarfing rootstock.</title>
        <authorList>
            <person name="Wang F."/>
            <person name="Wang J."/>
            <person name="Li S."/>
            <person name="Zhang Y."/>
            <person name="Fang M."/>
            <person name="Ma L."/>
            <person name="Zhao Y."/>
            <person name="Jiang S."/>
        </authorList>
    </citation>
    <scope>NUCLEOTIDE SEQUENCE [LARGE SCALE GENOMIC DNA]</scope>
</reference>
<keyword evidence="2" id="KW-1185">Reference proteome</keyword>
<proteinExistence type="predicted"/>
<reference evidence="1 2" key="3">
    <citation type="submission" date="2019-11" db="EMBL/GenBank/DDBJ databases">
        <title>A de novo genome assembly of a pear dwarfing rootstock.</title>
        <authorList>
            <person name="Wang F."/>
            <person name="Wang J."/>
            <person name="Li S."/>
            <person name="Zhang Y."/>
            <person name="Fang M."/>
            <person name="Ma L."/>
            <person name="Zhao Y."/>
            <person name="Jiang S."/>
        </authorList>
    </citation>
    <scope>NUCLEOTIDE SEQUENCE [LARGE SCALE GENOMIC DNA]</scope>
    <source>
        <strain evidence="1">S2</strain>
        <tissue evidence="1">Leaf</tissue>
    </source>
</reference>
<sequence>MVSDFGDSNDNKRGNDWWATSTCTWRLDTEVQGTIWPSKSLTTSKVVGYKIQTPALRHSRVVERGSGNHLKVALNSDPDYDYFYPEPTYKVKYALQHHMLAGSKGASRLSNP</sequence>
<organism evidence="1 2">
    <name type="scientific">Pyrus ussuriensis x Pyrus communis</name>
    <dbReference type="NCBI Taxonomy" id="2448454"/>
    <lineage>
        <taxon>Eukaryota</taxon>
        <taxon>Viridiplantae</taxon>
        <taxon>Streptophyta</taxon>
        <taxon>Embryophyta</taxon>
        <taxon>Tracheophyta</taxon>
        <taxon>Spermatophyta</taxon>
        <taxon>Magnoliopsida</taxon>
        <taxon>eudicotyledons</taxon>
        <taxon>Gunneridae</taxon>
        <taxon>Pentapetalae</taxon>
        <taxon>rosids</taxon>
        <taxon>fabids</taxon>
        <taxon>Rosales</taxon>
        <taxon>Rosaceae</taxon>
        <taxon>Amygdaloideae</taxon>
        <taxon>Maleae</taxon>
        <taxon>Pyrus</taxon>
    </lineage>
</organism>
<evidence type="ECO:0000313" key="2">
    <source>
        <dbReference type="Proteomes" id="UP000327157"/>
    </source>
</evidence>
<dbReference type="Proteomes" id="UP000327157">
    <property type="component" value="Chromosome 12"/>
</dbReference>